<evidence type="ECO:0008006" key="3">
    <source>
        <dbReference type="Google" id="ProtNLM"/>
    </source>
</evidence>
<dbReference type="AlphaFoldDB" id="A0A6S9JY53"/>
<feature type="chain" id="PRO_5030159600" description="Plastid lipid-associated protein/fibrillin conserved domain-containing protein" evidence="1">
    <location>
        <begin position="21"/>
        <end position="278"/>
    </location>
</feature>
<evidence type="ECO:0000313" key="2">
    <source>
        <dbReference type="EMBL" id="CAE0648500.1"/>
    </source>
</evidence>
<dbReference type="EMBL" id="HBIU01055463">
    <property type="protein sequence ID" value="CAE0648500.1"/>
    <property type="molecule type" value="Transcribed_RNA"/>
</dbReference>
<reference evidence="2" key="1">
    <citation type="submission" date="2021-01" db="EMBL/GenBank/DDBJ databases">
        <authorList>
            <person name="Corre E."/>
            <person name="Pelletier E."/>
            <person name="Niang G."/>
            <person name="Scheremetjew M."/>
            <person name="Finn R."/>
            <person name="Kale V."/>
            <person name="Holt S."/>
            <person name="Cochrane G."/>
            <person name="Meng A."/>
            <person name="Brown T."/>
            <person name="Cohen L."/>
        </authorList>
    </citation>
    <scope>NUCLEOTIDE SEQUENCE</scope>
    <source>
        <strain evidence="2">CCMP3107</strain>
    </source>
</reference>
<organism evidence="2">
    <name type="scientific">Heterosigma akashiwo</name>
    <name type="common">Chromophytic alga</name>
    <name type="synonym">Heterosigma carterae</name>
    <dbReference type="NCBI Taxonomy" id="2829"/>
    <lineage>
        <taxon>Eukaryota</taxon>
        <taxon>Sar</taxon>
        <taxon>Stramenopiles</taxon>
        <taxon>Ochrophyta</taxon>
        <taxon>Raphidophyceae</taxon>
        <taxon>Chattonellales</taxon>
        <taxon>Chattonellaceae</taxon>
        <taxon>Heterosigma</taxon>
    </lineage>
</organism>
<name>A0A6S9JY53_HETAK</name>
<keyword evidence="1" id="KW-0732">Signal</keyword>
<feature type="signal peptide" evidence="1">
    <location>
        <begin position="1"/>
        <end position="20"/>
    </location>
</feature>
<accession>A0A6S9JY53</accession>
<protein>
    <recommendedName>
        <fullName evidence="3">Plastid lipid-associated protein/fibrillin conserved domain-containing protein</fullName>
    </recommendedName>
</protein>
<gene>
    <name evidence="2" type="ORF">HAKA00212_LOCUS24334</name>
</gene>
<sequence length="278" mass="30716">MKCLQASLVLVCLLFGSSDAFIQPGRWIDRAQQDAVSLYSEFLGLKIPASRSALAAKQKKDDDPLAFEKQELMVILGKMYENKLPYQDLGVSTKETILECLEKLCDSKGAGWPLRALPEVPGLEGRWRLSFSTDDTLYNLLPTGTQIYIDVLTGPGTGDLNYAIMFPEQSSLKNLVAQSEYTLNTNGLLCFEFKKGVTFKVFGFTVPLPFGRQGSSFVQIVFFDGRLMIERLRKDDPQDSDVQFDAYTVWVKEESYDTGFAKGEASAPALPGGGGGSR</sequence>
<proteinExistence type="predicted"/>
<evidence type="ECO:0000256" key="1">
    <source>
        <dbReference type="SAM" id="SignalP"/>
    </source>
</evidence>